<protein>
    <recommendedName>
        <fullName evidence="4">TM2 domain-containing protein</fullName>
    </recommendedName>
</protein>
<gene>
    <name evidence="2" type="ORF">OV287_48910</name>
</gene>
<evidence type="ECO:0008006" key="4">
    <source>
        <dbReference type="Google" id="ProtNLM"/>
    </source>
</evidence>
<evidence type="ECO:0000313" key="2">
    <source>
        <dbReference type="EMBL" id="MCY1082394.1"/>
    </source>
</evidence>
<keyword evidence="1" id="KW-0472">Membrane</keyword>
<keyword evidence="3" id="KW-1185">Reference proteome</keyword>
<organism evidence="2 3">
    <name type="scientific">Archangium lansingense</name>
    <dbReference type="NCBI Taxonomy" id="2995310"/>
    <lineage>
        <taxon>Bacteria</taxon>
        <taxon>Pseudomonadati</taxon>
        <taxon>Myxococcota</taxon>
        <taxon>Myxococcia</taxon>
        <taxon>Myxococcales</taxon>
        <taxon>Cystobacterineae</taxon>
        <taxon>Archangiaceae</taxon>
        <taxon>Archangium</taxon>
    </lineage>
</organism>
<accession>A0ABT4AL16</accession>
<reference evidence="2 3" key="1">
    <citation type="submission" date="2022-11" db="EMBL/GenBank/DDBJ databases">
        <title>Minimal conservation of predation-associated metabolite biosynthetic gene clusters underscores biosynthetic potential of Myxococcota including descriptions for ten novel species: Archangium lansinium sp. nov., Myxococcus landrumus sp. nov., Nannocystis bai.</title>
        <authorList>
            <person name="Ahearne A."/>
            <person name="Stevens C."/>
            <person name="Phillips K."/>
        </authorList>
    </citation>
    <scope>NUCLEOTIDE SEQUENCE [LARGE SCALE GENOMIC DNA]</scope>
    <source>
        <strain evidence="2 3">MIWBW</strain>
    </source>
</reference>
<evidence type="ECO:0000313" key="3">
    <source>
        <dbReference type="Proteomes" id="UP001207654"/>
    </source>
</evidence>
<dbReference type="Proteomes" id="UP001207654">
    <property type="component" value="Unassembled WGS sequence"/>
</dbReference>
<keyword evidence="1" id="KW-1133">Transmembrane helix</keyword>
<dbReference type="EMBL" id="JAPNKA010000001">
    <property type="protein sequence ID" value="MCY1082394.1"/>
    <property type="molecule type" value="Genomic_DNA"/>
</dbReference>
<proteinExistence type="predicted"/>
<name>A0ABT4AL16_9BACT</name>
<sequence>MSRPGIAAVLSFFIPGLGQIYNGDILRGLFWLIFTPGFWLGTGGLLGWVCHIVSAATAHNRAEDKDRARGYPSRVRVV</sequence>
<dbReference type="RefSeq" id="WP_267540966.1">
    <property type="nucleotide sequence ID" value="NZ_JAPNKA010000001.1"/>
</dbReference>
<keyword evidence="1" id="KW-0812">Transmembrane</keyword>
<feature type="transmembrane region" description="Helical" evidence="1">
    <location>
        <begin position="28"/>
        <end position="53"/>
    </location>
</feature>
<comment type="caution">
    <text evidence="2">The sequence shown here is derived from an EMBL/GenBank/DDBJ whole genome shotgun (WGS) entry which is preliminary data.</text>
</comment>
<evidence type="ECO:0000256" key="1">
    <source>
        <dbReference type="SAM" id="Phobius"/>
    </source>
</evidence>